<dbReference type="RefSeq" id="WP_379497578.1">
    <property type="nucleotide sequence ID" value="NZ_JBHSAO010000011.1"/>
</dbReference>
<proteinExistence type="predicted"/>
<name>A0ABV8GZ19_9BACI</name>
<accession>A0ABV8GZ19</accession>
<comment type="caution">
    <text evidence="1">The sequence shown here is derived from an EMBL/GenBank/DDBJ whole genome shotgun (WGS) entry which is preliminary data.</text>
</comment>
<sequence length="53" mass="6043">MKIRRLKSHEYAEAIKLADVTFRDGTHTSMGDAFPQVFSPAFVYPTELLKLKS</sequence>
<gene>
    <name evidence="1" type="ORF">ACFOUV_14915</name>
</gene>
<protein>
    <submittedName>
        <fullName evidence="1">Uncharacterized protein</fullName>
    </submittedName>
</protein>
<dbReference type="EMBL" id="JBHSAO010000011">
    <property type="protein sequence ID" value="MFC4025084.1"/>
    <property type="molecule type" value="Genomic_DNA"/>
</dbReference>
<reference evidence="2" key="1">
    <citation type="journal article" date="2019" name="Int. J. Syst. Evol. Microbiol.">
        <title>The Global Catalogue of Microorganisms (GCM) 10K type strain sequencing project: providing services to taxonomists for standard genome sequencing and annotation.</title>
        <authorList>
            <consortium name="The Broad Institute Genomics Platform"/>
            <consortium name="The Broad Institute Genome Sequencing Center for Infectious Disease"/>
            <person name="Wu L."/>
            <person name="Ma J."/>
        </authorList>
    </citation>
    <scope>NUCLEOTIDE SEQUENCE [LARGE SCALE GENOMIC DNA]</scope>
    <source>
        <strain evidence="2">IBRC-M 10703</strain>
    </source>
</reference>
<dbReference type="Proteomes" id="UP001595772">
    <property type="component" value="Unassembled WGS sequence"/>
</dbReference>
<organism evidence="1 2">
    <name type="scientific">Oceanobacillus longus</name>
    <dbReference type="NCBI Taxonomy" id="930120"/>
    <lineage>
        <taxon>Bacteria</taxon>
        <taxon>Bacillati</taxon>
        <taxon>Bacillota</taxon>
        <taxon>Bacilli</taxon>
        <taxon>Bacillales</taxon>
        <taxon>Bacillaceae</taxon>
        <taxon>Oceanobacillus</taxon>
    </lineage>
</organism>
<evidence type="ECO:0000313" key="2">
    <source>
        <dbReference type="Proteomes" id="UP001595772"/>
    </source>
</evidence>
<evidence type="ECO:0000313" key="1">
    <source>
        <dbReference type="EMBL" id="MFC4025084.1"/>
    </source>
</evidence>
<keyword evidence="2" id="KW-1185">Reference proteome</keyword>